<dbReference type="GO" id="GO:0006913">
    <property type="term" value="P:nucleocytoplasmic transport"/>
    <property type="evidence" value="ECO:0007669"/>
    <property type="project" value="TreeGrafter"/>
</dbReference>
<dbReference type="eggNOG" id="KOG4308">
    <property type="taxonomic scope" value="Eukaryota"/>
</dbReference>
<evidence type="ECO:0000256" key="2">
    <source>
        <dbReference type="ARBA" id="ARBA00022468"/>
    </source>
</evidence>
<dbReference type="AlphaFoldDB" id="C1E550"/>
<evidence type="ECO:0000256" key="4">
    <source>
        <dbReference type="ARBA" id="ARBA00022737"/>
    </source>
</evidence>
<dbReference type="OMA" id="GAWWIAD"/>
<dbReference type="KEGG" id="mis:MICPUN_57472"/>
<dbReference type="Pfam" id="PF13516">
    <property type="entry name" value="LRR_6"/>
    <property type="match status" value="12"/>
</dbReference>
<dbReference type="GO" id="GO:0005634">
    <property type="term" value="C:nucleus"/>
    <property type="evidence" value="ECO:0007669"/>
    <property type="project" value="TreeGrafter"/>
</dbReference>
<dbReference type="GO" id="GO:0005829">
    <property type="term" value="C:cytosol"/>
    <property type="evidence" value="ECO:0007669"/>
    <property type="project" value="TreeGrafter"/>
</dbReference>
<evidence type="ECO:0000256" key="5">
    <source>
        <dbReference type="SAM" id="MobiDB-lite"/>
    </source>
</evidence>
<evidence type="ECO:0000256" key="3">
    <source>
        <dbReference type="ARBA" id="ARBA00022614"/>
    </source>
</evidence>
<dbReference type="RefSeq" id="XP_002501573.1">
    <property type="nucleotide sequence ID" value="XM_002501527.1"/>
</dbReference>
<evidence type="ECO:0000256" key="1">
    <source>
        <dbReference type="ARBA" id="ARBA00004430"/>
    </source>
</evidence>
<dbReference type="GeneID" id="8243263"/>
<dbReference type="SMART" id="SM00368">
    <property type="entry name" value="LRR_RI"/>
    <property type="match status" value="12"/>
</dbReference>
<dbReference type="GO" id="GO:0048471">
    <property type="term" value="C:perinuclear region of cytoplasm"/>
    <property type="evidence" value="ECO:0007669"/>
    <property type="project" value="TreeGrafter"/>
</dbReference>
<sequence>MAGAAAPEPPWRASVGSKRSTSDDEMMSVDALELSDALGLACIQGGASKRSRMEEQVFGKMSALSLSLDISNDGKGRGKLRGSGPASGTRGNKKRGDGTVHVKLDLGAMNLVGGVGAHVPGRGRVNTQVPREHLAQGIWKTIHGSVDSIEPWSLEIRRATPETVHGLETAVGPSGPSLDFTDFQALAGRMKHLVSLSLRSGRGVGDEGAKALARALHDAVPCLKTLNLSGNNLGPEAAAAIAGALMKVQDEPLSMPQLASGCALEELDLAGNHIGSDGACSLAGALVEVGCPRLKKLDLTHNVIGPRGAAAVAEIFLGQALRGEGDGNHTAHRRHSHQRGYALEELNLRHNGIGDSGANSIANAITEAARLRAKTSGPLMSGQSSFVSPGLLDDARYEPHCLRALRLGFNGISAVGAQSLSEALNAAVRAARLSLGDDAAKDAPCVRELDLACNSIGPDGAKALAKALDGLEELDLGNNGIGDGGIKWLAKALKENTTLRKLIVSGNNVTAEGTFWVAESMSTNQDLRHLDLGSNEIGDAGAKDIAEDLRDNTGLHSLILRRNGIGDEGALELCSALDPVALDTRQQKTNAYLTELSLRGNLISDKAAIEVKRRVGLRMDVELQQRY</sequence>
<name>C1E550_MICCC</name>
<dbReference type="GO" id="GO:0005930">
    <property type="term" value="C:axoneme"/>
    <property type="evidence" value="ECO:0007669"/>
    <property type="project" value="UniProtKB-SubCell"/>
</dbReference>
<dbReference type="SUPFAM" id="SSF52047">
    <property type="entry name" value="RNI-like"/>
    <property type="match status" value="2"/>
</dbReference>
<protein>
    <submittedName>
        <fullName evidence="6">Uncharacterized protein</fullName>
    </submittedName>
</protein>
<proteinExistence type="predicted"/>
<dbReference type="PANTHER" id="PTHR24113">
    <property type="entry name" value="RAN GTPASE-ACTIVATING PROTEIN 1"/>
    <property type="match status" value="1"/>
</dbReference>
<dbReference type="EMBL" id="CP001325">
    <property type="protein sequence ID" value="ACO62831.1"/>
    <property type="molecule type" value="Genomic_DNA"/>
</dbReference>
<feature type="region of interest" description="Disordered" evidence="5">
    <location>
        <begin position="1"/>
        <end position="27"/>
    </location>
</feature>
<dbReference type="GO" id="GO:0005096">
    <property type="term" value="F:GTPase activator activity"/>
    <property type="evidence" value="ECO:0007669"/>
    <property type="project" value="UniProtKB-KW"/>
</dbReference>
<accession>C1E550</accession>
<keyword evidence="4" id="KW-0677">Repeat</keyword>
<keyword evidence="3" id="KW-0433">Leucine-rich repeat</keyword>
<dbReference type="Gene3D" id="3.80.10.10">
    <property type="entry name" value="Ribonuclease Inhibitor"/>
    <property type="match status" value="5"/>
</dbReference>
<gene>
    <name evidence="6" type="ORF">MICPUN_57472</name>
</gene>
<evidence type="ECO:0000313" key="6">
    <source>
        <dbReference type="EMBL" id="ACO62831.1"/>
    </source>
</evidence>
<dbReference type="OrthoDB" id="120976at2759"/>
<dbReference type="InterPro" id="IPR001611">
    <property type="entry name" value="Leu-rich_rpt"/>
</dbReference>
<organism evidence="6 7">
    <name type="scientific">Micromonas commoda (strain RCC299 / NOUM17 / CCMP2709)</name>
    <name type="common">Picoplanktonic green alga</name>
    <dbReference type="NCBI Taxonomy" id="296587"/>
    <lineage>
        <taxon>Eukaryota</taxon>
        <taxon>Viridiplantae</taxon>
        <taxon>Chlorophyta</taxon>
        <taxon>Mamiellophyceae</taxon>
        <taxon>Mamiellales</taxon>
        <taxon>Mamiellaceae</taxon>
        <taxon>Micromonas</taxon>
    </lineage>
</organism>
<dbReference type="GO" id="GO:0031267">
    <property type="term" value="F:small GTPase binding"/>
    <property type="evidence" value="ECO:0007669"/>
    <property type="project" value="TreeGrafter"/>
</dbReference>
<dbReference type="InParanoid" id="C1E550"/>
<evidence type="ECO:0000313" key="7">
    <source>
        <dbReference type="Proteomes" id="UP000002009"/>
    </source>
</evidence>
<dbReference type="InterPro" id="IPR032675">
    <property type="entry name" value="LRR_dom_sf"/>
</dbReference>
<dbReference type="Proteomes" id="UP000002009">
    <property type="component" value="Chromosome 4"/>
</dbReference>
<dbReference type="InterPro" id="IPR027038">
    <property type="entry name" value="RanGap"/>
</dbReference>
<feature type="region of interest" description="Disordered" evidence="5">
    <location>
        <begin position="72"/>
        <end position="98"/>
    </location>
</feature>
<reference evidence="6 7" key="1">
    <citation type="journal article" date="2009" name="Science">
        <title>Green evolution and dynamic adaptations revealed by genomes of the marine picoeukaryotes Micromonas.</title>
        <authorList>
            <person name="Worden A.Z."/>
            <person name="Lee J.H."/>
            <person name="Mock T."/>
            <person name="Rouze P."/>
            <person name="Simmons M.P."/>
            <person name="Aerts A.L."/>
            <person name="Allen A.E."/>
            <person name="Cuvelier M.L."/>
            <person name="Derelle E."/>
            <person name="Everett M.V."/>
            <person name="Foulon E."/>
            <person name="Grimwood J."/>
            <person name="Gundlach H."/>
            <person name="Henrissat B."/>
            <person name="Napoli C."/>
            <person name="McDonald S.M."/>
            <person name="Parker M.S."/>
            <person name="Rombauts S."/>
            <person name="Salamov A."/>
            <person name="Von Dassow P."/>
            <person name="Badger J.H."/>
            <person name="Coutinho P.M."/>
            <person name="Demir E."/>
            <person name="Dubchak I."/>
            <person name="Gentemann C."/>
            <person name="Eikrem W."/>
            <person name="Gready J.E."/>
            <person name="John U."/>
            <person name="Lanier W."/>
            <person name="Lindquist E.A."/>
            <person name="Lucas S."/>
            <person name="Mayer K.F."/>
            <person name="Moreau H."/>
            <person name="Not F."/>
            <person name="Otillar R."/>
            <person name="Panaud O."/>
            <person name="Pangilinan J."/>
            <person name="Paulsen I."/>
            <person name="Piegu B."/>
            <person name="Poliakov A."/>
            <person name="Robbens S."/>
            <person name="Schmutz J."/>
            <person name="Toulza E."/>
            <person name="Wyss T."/>
            <person name="Zelensky A."/>
            <person name="Zhou K."/>
            <person name="Armbrust E.V."/>
            <person name="Bhattacharya D."/>
            <person name="Goodenough U.W."/>
            <person name="Van de Peer Y."/>
            <person name="Grigoriev I.V."/>
        </authorList>
    </citation>
    <scope>NUCLEOTIDE SEQUENCE [LARGE SCALE GENOMIC DNA]</scope>
    <source>
        <strain evidence="7">RCC299 / NOUM17</strain>
    </source>
</reference>
<keyword evidence="7" id="KW-1185">Reference proteome</keyword>
<dbReference type="PANTHER" id="PTHR24113:SF12">
    <property type="entry name" value="RAN GTPASE-ACTIVATING PROTEIN 1"/>
    <property type="match status" value="1"/>
</dbReference>
<keyword evidence="2" id="KW-0343">GTPase activation</keyword>
<comment type="subcellular location">
    <subcellularLocation>
        <location evidence="1">Cytoplasm</location>
        <location evidence="1">Cytoskeleton</location>
        <location evidence="1">Cilium axoneme</location>
    </subcellularLocation>
</comment>